<organism evidence="1 2">
    <name type="scientific">Zophobas morio</name>
    <dbReference type="NCBI Taxonomy" id="2755281"/>
    <lineage>
        <taxon>Eukaryota</taxon>
        <taxon>Metazoa</taxon>
        <taxon>Ecdysozoa</taxon>
        <taxon>Arthropoda</taxon>
        <taxon>Hexapoda</taxon>
        <taxon>Insecta</taxon>
        <taxon>Pterygota</taxon>
        <taxon>Neoptera</taxon>
        <taxon>Endopterygota</taxon>
        <taxon>Coleoptera</taxon>
        <taxon>Polyphaga</taxon>
        <taxon>Cucujiformia</taxon>
        <taxon>Tenebrionidae</taxon>
        <taxon>Zophobas</taxon>
    </lineage>
</organism>
<comment type="caution">
    <text evidence="1">The sequence shown here is derived from an EMBL/GenBank/DDBJ whole genome shotgun (WGS) entry which is preliminary data.</text>
</comment>
<evidence type="ECO:0000313" key="1">
    <source>
        <dbReference type="EMBL" id="KAJ3615746.1"/>
    </source>
</evidence>
<dbReference type="EMBL" id="JALNTZ010003913">
    <property type="protein sequence ID" value="KAJ3615746.1"/>
    <property type="molecule type" value="Genomic_DNA"/>
</dbReference>
<dbReference type="Proteomes" id="UP001168821">
    <property type="component" value="Unassembled WGS sequence"/>
</dbReference>
<evidence type="ECO:0000313" key="2">
    <source>
        <dbReference type="Proteomes" id="UP001168821"/>
    </source>
</evidence>
<accession>A0AA38HH87</accession>
<proteinExistence type="predicted"/>
<keyword evidence="2" id="KW-1185">Reference proteome</keyword>
<dbReference type="AlphaFoldDB" id="A0AA38HH87"/>
<gene>
    <name evidence="1" type="ORF">Zmor_012328</name>
</gene>
<name>A0AA38HH87_9CUCU</name>
<protein>
    <submittedName>
        <fullName evidence="1">Uncharacterized protein</fullName>
    </submittedName>
</protein>
<sequence>MPRAEIVEIINALPRRKTLAPTASPKFFLKQLPVVGIERFCCLNNFMMALGTFHCAGRDGNYWNAPEYTPTSVHAKQIQAYEPLASRWQDS</sequence>
<reference evidence="1" key="1">
    <citation type="journal article" date="2023" name="G3 (Bethesda)">
        <title>Whole genome assemblies of Zophobas morio and Tenebrio molitor.</title>
        <authorList>
            <person name="Kaur S."/>
            <person name="Stinson S.A."/>
            <person name="diCenzo G.C."/>
        </authorList>
    </citation>
    <scope>NUCLEOTIDE SEQUENCE</scope>
    <source>
        <strain evidence="1">QUZm001</strain>
    </source>
</reference>